<dbReference type="SMART" id="SM00863">
    <property type="entry name" value="tRNA_SAD"/>
    <property type="match status" value="1"/>
</dbReference>
<dbReference type="GO" id="GO:0002161">
    <property type="term" value="F:aminoacyl-tRNA deacylase activity"/>
    <property type="evidence" value="ECO:0007669"/>
    <property type="project" value="UniProtKB-ARBA"/>
</dbReference>
<comment type="caution">
    <text evidence="5">The sequence shown here is derived from an EMBL/GenBank/DDBJ whole genome shotgun (WGS) entry which is preliminary data.</text>
</comment>
<dbReference type="Gene3D" id="3.30.980.10">
    <property type="entry name" value="Threonyl-trna Synthetase, Chain A, domain 2"/>
    <property type="match status" value="1"/>
</dbReference>
<dbReference type="Pfam" id="PF07973">
    <property type="entry name" value="tRNA_SAD"/>
    <property type="match status" value="1"/>
</dbReference>
<evidence type="ECO:0000256" key="1">
    <source>
        <dbReference type="ARBA" id="ARBA00001947"/>
    </source>
</evidence>
<dbReference type="GO" id="GO:0004812">
    <property type="term" value="F:aminoacyl-tRNA ligase activity"/>
    <property type="evidence" value="ECO:0007669"/>
    <property type="project" value="UniProtKB-KW"/>
</dbReference>
<dbReference type="GO" id="GO:0005524">
    <property type="term" value="F:ATP binding"/>
    <property type="evidence" value="ECO:0007669"/>
    <property type="project" value="InterPro"/>
</dbReference>
<dbReference type="PANTHER" id="PTHR43462">
    <property type="entry name" value="ALANYL-TRNA EDITING PROTEIN"/>
    <property type="match status" value="1"/>
</dbReference>
<gene>
    <name evidence="5" type="ORF">BC742_2751</name>
</gene>
<keyword evidence="5" id="KW-0436">Ligase</keyword>
<protein>
    <submittedName>
        <fullName evidence="5">Threonyl/alanyl tRNA synthetase-like protein</fullName>
    </submittedName>
</protein>
<proteinExistence type="predicted"/>
<sequence>MLSLSIDYMANSAIMEQQLQLNEHNKQEYPPMHTVEHILNRTMMNLFGCGRAVSAHIEKKKSKCDYLLAEAPTKEQIQKVEQCVNDIIKQNLPVTFDYISKEDACDKFDMKRLPDHVSETVRIVRIGDYDDCLCVGLHVKNTSEIGQFVIVSHDYADGRLRIRFKLVQ</sequence>
<dbReference type="InterPro" id="IPR051335">
    <property type="entry name" value="Alanyl-tRNA_Editing_Enzymes"/>
</dbReference>
<dbReference type="InterPro" id="IPR018163">
    <property type="entry name" value="Thr/Ala-tRNA-synth_IIc_edit"/>
</dbReference>
<evidence type="ECO:0000313" key="5">
    <source>
        <dbReference type="EMBL" id="RKT49267.1"/>
    </source>
</evidence>
<dbReference type="PANTHER" id="PTHR43462:SF1">
    <property type="entry name" value="ALANYL-TRNA EDITING PROTEIN AARSD1"/>
    <property type="match status" value="1"/>
</dbReference>
<dbReference type="InterPro" id="IPR012947">
    <property type="entry name" value="tRNA_SAD"/>
</dbReference>
<accession>A0A495VL63</accession>
<dbReference type="SUPFAM" id="SSF55186">
    <property type="entry name" value="ThrRS/AlaRS common domain"/>
    <property type="match status" value="1"/>
</dbReference>
<keyword evidence="5" id="KW-0030">Aminoacyl-tRNA synthetase</keyword>
<comment type="cofactor">
    <cofactor evidence="1">
        <name>Zn(2+)</name>
        <dbReference type="ChEBI" id="CHEBI:29105"/>
    </cofactor>
</comment>
<dbReference type="EMBL" id="RBXN01000013">
    <property type="protein sequence ID" value="RKT49267.1"/>
    <property type="molecule type" value="Genomic_DNA"/>
</dbReference>
<keyword evidence="6" id="KW-1185">Reference proteome</keyword>
<evidence type="ECO:0000259" key="4">
    <source>
        <dbReference type="SMART" id="SM00863"/>
    </source>
</evidence>
<feature type="domain" description="Threonyl/alanyl tRNA synthetase SAD" evidence="4">
    <location>
        <begin position="121"/>
        <end position="163"/>
    </location>
</feature>
<keyword evidence="2" id="KW-0479">Metal-binding</keyword>
<dbReference type="Proteomes" id="UP000269493">
    <property type="component" value="Unassembled WGS sequence"/>
</dbReference>
<evidence type="ECO:0000256" key="2">
    <source>
        <dbReference type="ARBA" id="ARBA00022723"/>
    </source>
</evidence>
<dbReference type="AlphaFoldDB" id="A0A495VL63"/>
<dbReference type="GO" id="GO:0043039">
    <property type="term" value="P:tRNA aminoacylation"/>
    <property type="evidence" value="ECO:0007669"/>
    <property type="project" value="InterPro"/>
</dbReference>
<keyword evidence="3" id="KW-0862">Zinc</keyword>
<organism evidence="5 6">
    <name type="scientific">Coprobacter fastidiosus NSB1 = JCM 33896</name>
    <dbReference type="NCBI Taxonomy" id="1349822"/>
    <lineage>
        <taxon>Bacteria</taxon>
        <taxon>Pseudomonadati</taxon>
        <taxon>Bacteroidota</taxon>
        <taxon>Bacteroidia</taxon>
        <taxon>Bacteroidales</taxon>
        <taxon>Barnesiellaceae</taxon>
        <taxon>Coprobacter</taxon>
    </lineage>
</organism>
<name>A0A495VL63_9BACT</name>
<reference evidence="5 6" key="1">
    <citation type="submission" date="2018-10" db="EMBL/GenBank/DDBJ databases">
        <title>Genomic Encyclopedia of Archaeal and Bacterial Type Strains, Phase II (KMG-II): from individual species to whole genera.</title>
        <authorList>
            <person name="Goeker M."/>
        </authorList>
    </citation>
    <scope>NUCLEOTIDE SEQUENCE [LARGE SCALE GENOMIC DNA]</scope>
    <source>
        <strain evidence="5 6">NSB1</strain>
    </source>
</reference>
<evidence type="ECO:0000256" key="3">
    <source>
        <dbReference type="ARBA" id="ARBA00022833"/>
    </source>
</evidence>
<evidence type="ECO:0000313" key="6">
    <source>
        <dbReference type="Proteomes" id="UP000269493"/>
    </source>
</evidence>
<dbReference type="GO" id="GO:0046872">
    <property type="term" value="F:metal ion binding"/>
    <property type="evidence" value="ECO:0007669"/>
    <property type="project" value="UniProtKB-KW"/>
</dbReference>